<dbReference type="Pfam" id="PF13458">
    <property type="entry name" value="Peripla_BP_6"/>
    <property type="match status" value="1"/>
</dbReference>
<dbReference type="InterPro" id="IPR028082">
    <property type="entry name" value="Peripla_BP_I"/>
</dbReference>
<keyword evidence="3" id="KW-0029">Amino-acid transport</keyword>
<dbReference type="AlphaFoldDB" id="A0AAW7XNZ0"/>
<evidence type="ECO:0000259" key="5">
    <source>
        <dbReference type="Pfam" id="PF13458"/>
    </source>
</evidence>
<sequence length="391" mass="39373">MKKLLLASTAATLMAGAGFAEDVKVGIILGFTGPIESLTPDMAASAELALKEVSDSGAFLDGSTITPVRADSTCVDAAAASAAAERLITSDGVVAIMGADCSGVTGAVLSNVAVPNGVVMISPSATSPGLTTVEDNGLFFRTSPSDARQGEILAEVLEEKGISSVAVSYTNSDYGKGLADAFEAAFDGEITINTSHEDGKADYSAEIGALASAGGDVLVVLGYVDQGGKGIIQAAADTGAFDTFLMGDGMYGDSLVADLGDIVEGSMGIVPWAEGEGTDAFNALGEAAGINVSSAYTRESYDAGALIALAMAKGGEATKEAVAANVLEVANAPGEKILPGELDKALKILAEGGDIDYVGATNVELIGPGEAAGTYRYYTITDGDFETVDIR</sequence>
<dbReference type="GO" id="GO:0006865">
    <property type="term" value="P:amino acid transport"/>
    <property type="evidence" value="ECO:0007669"/>
    <property type="project" value="UniProtKB-KW"/>
</dbReference>
<evidence type="ECO:0000256" key="4">
    <source>
        <dbReference type="SAM" id="SignalP"/>
    </source>
</evidence>
<keyword evidence="3" id="KW-0813">Transport</keyword>
<dbReference type="SUPFAM" id="SSF53822">
    <property type="entry name" value="Periplasmic binding protein-like I"/>
    <property type="match status" value="1"/>
</dbReference>
<gene>
    <name evidence="6" type="ORF">Q4494_01705</name>
</gene>
<dbReference type="PANTHER" id="PTHR30483:SF6">
    <property type="entry name" value="PERIPLASMIC BINDING PROTEIN OF ABC TRANSPORTER FOR NATURAL AMINO ACIDS"/>
    <property type="match status" value="1"/>
</dbReference>
<evidence type="ECO:0000313" key="6">
    <source>
        <dbReference type="EMBL" id="MDO6455780.1"/>
    </source>
</evidence>
<proteinExistence type="inferred from homology"/>
<evidence type="ECO:0000256" key="1">
    <source>
        <dbReference type="ARBA" id="ARBA00010062"/>
    </source>
</evidence>
<evidence type="ECO:0000256" key="3">
    <source>
        <dbReference type="ARBA" id="ARBA00022970"/>
    </source>
</evidence>
<protein>
    <submittedName>
        <fullName evidence="6">ABC transporter substrate-binding protein</fullName>
    </submittedName>
</protein>
<comment type="caution">
    <text evidence="6">The sequence shown here is derived from an EMBL/GenBank/DDBJ whole genome shotgun (WGS) entry which is preliminary data.</text>
</comment>
<dbReference type="Gene3D" id="3.40.50.2300">
    <property type="match status" value="2"/>
</dbReference>
<accession>A0AAW7XNZ0</accession>
<feature type="chain" id="PRO_5043689881" evidence="4">
    <location>
        <begin position="21"/>
        <end position="391"/>
    </location>
</feature>
<reference evidence="6" key="1">
    <citation type="submission" date="2023-07" db="EMBL/GenBank/DDBJ databases">
        <title>Genome content predicts the carbon catabolic preferences of heterotrophic bacteria.</title>
        <authorList>
            <person name="Gralka M."/>
        </authorList>
    </citation>
    <scope>NUCLEOTIDE SEQUENCE</scope>
    <source>
        <strain evidence="6">I2M02</strain>
    </source>
</reference>
<dbReference type="Proteomes" id="UP001169823">
    <property type="component" value="Unassembled WGS sequence"/>
</dbReference>
<dbReference type="RefSeq" id="WP_303479244.1">
    <property type="nucleotide sequence ID" value="NZ_JAUOPJ010000001.1"/>
</dbReference>
<feature type="signal peptide" evidence="4">
    <location>
        <begin position="1"/>
        <end position="20"/>
    </location>
</feature>
<dbReference type="EMBL" id="JAUOPJ010000001">
    <property type="protein sequence ID" value="MDO6455780.1"/>
    <property type="molecule type" value="Genomic_DNA"/>
</dbReference>
<evidence type="ECO:0000313" key="7">
    <source>
        <dbReference type="Proteomes" id="UP001169823"/>
    </source>
</evidence>
<organism evidence="6 7">
    <name type="scientific">Celeribacter halophilus</name>
    <dbReference type="NCBI Taxonomy" id="576117"/>
    <lineage>
        <taxon>Bacteria</taxon>
        <taxon>Pseudomonadati</taxon>
        <taxon>Pseudomonadota</taxon>
        <taxon>Alphaproteobacteria</taxon>
        <taxon>Rhodobacterales</taxon>
        <taxon>Roseobacteraceae</taxon>
        <taxon>Celeribacter</taxon>
    </lineage>
</organism>
<keyword evidence="2 4" id="KW-0732">Signal</keyword>
<comment type="similarity">
    <text evidence="1">Belongs to the leucine-binding protein family.</text>
</comment>
<feature type="domain" description="Leucine-binding protein" evidence="5">
    <location>
        <begin position="23"/>
        <end position="326"/>
    </location>
</feature>
<dbReference type="InterPro" id="IPR051010">
    <property type="entry name" value="BCAA_transport"/>
</dbReference>
<dbReference type="CDD" id="cd06346">
    <property type="entry name" value="PBP1_ABC_ligand_binding-like"/>
    <property type="match status" value="1"/>
</dbReference>
<evidence type="ECO:0000256" key="2">
    <source>
        <dbReference type="ARBA" id="ARBA00022729"/>
    </source>
</evidence>
<dbReference type="PANTHER" id="PTHR30483">
    <property type="entry name" value="LEUCINE-SPECIFIC-BINDING PROTEIN"/>
    <property type="match status" value="1"/>
</dbReference>
<dbReference type="InterPro" id="IPR028081">
    <property type="entry name" value="Leu-bd"/>
</dbReference>
<name>A0AAW7XNZ0_9RHOB</name>